<proteinExistence type="predicted"/>
<name>A0A5J4SHU3_9ZZZZ</name>
<keyword evidence="3" id="KW-0858">Xylan degradation</keyword>
<protein>
    <submittedName>
        <fullName evidence="3">Endo-1 4-beta-xylanase/feruloyl esterase</fullName>
    </submittedName>
</protein>
<dbReference type="SUPFAM" id="SSF53474">
    <property type="entry name" value="alpha/beta-Hydrolases"/>
    <property type="match status" value="1"/>
</dbReference>
<evidence type="ECO:0000256" key="1">
    <source>
        <dbReference type="ARBA" id="ARBA00022729"/>
    </source>
</evidence>
<organism evidence="3">
    <name type="scientific">termite gut metagenome</name>
    <dbReference type="NCBI Taxonomy" id="433724"/>
    <lineage>
        <taxon>unclassified sequences</taxon>
        <taxon>metagenomes</taxon>
        <taxon>organismal metagenomes</taxon>
    </lineage>
</organism>
<dbReference type="InterPro" id="IPR050955">
    <property type="entry name" value="Plant_Biomass_Hydrol_Est"/>
</dbReference>
<sequence>MKALRLFYCLAVCLLVTTPSVYAQDAYPSNYDSYEKKVFVSLSGDTLRYRLLSPEIKNESKQYPVIIFLHGSGERGTDNEKQLTHGGQMFLNPVNREQYPAFVISPQCSIKEYWGYSSRPVSLIPDNMAIEEATPLTKSLKELLDTYLAMPQVDKTRIYIMGLSMGGMGTFDMVCRYPELFAAAIPICGSVNPKRLVNAKGVSFRIFHGDADKTVPVEGSRTAYKTLKAHGIQAEYIEFPSYEHNSWTSAFNYPDFMEWLFSQKKK</sequence>
<evidence type="ECO:0000313" key="3">
    <source>
        <dbReference type="EMBL" id="KAA6344813.1"/>
    </source>
</evidence>
<comment type="caution">
    <text evidence="3">The sequence shown here is derived from an EMBL/GenBank/DDBJ whole genome shotgun (WGS) entry which is preliminary data.</text>
</comment>
<keyword evidence="1" id="KW-0732">Signal</keyword>
<dbReference type="AlphaFoldDB" id="A0A5J4SHU3"/>
<dbReference type="InterPro" id="IPR029058">
    <property type="entry name" value="AB_hydrolase_fold"/>
</dbReference>
<keyword evidence="3" id="KW-0624">Polysaccharide degradation</keyword>
<dbReference type="GO" id="GO:0016798">
    <property type="term" value="F:hydrolase activity, acting on glycosyl bonds"/>
    <property type="evidence" value="ECO:0007669"/>
    <property type="project" value="UniProtKB-KW"/>
</dbReference>
<dbReference type="GO" id="GO:0045493">
    <property type="term" value="P:xylan catabolic process"/>
    <property type="evidence" value="ECO:0007669"/>
    <property type="project" value="UniProtKB-KW"/>
</dbReference>
<dbReference type="EMBL" id="SNRY01000198">
    <property type="protein sequence ID" value="KAA6344813.1"/>
    <property type="molecule type" value="Genomic_DNA"/>
</dbReference>
<dbReference type="PANTHER" id="PTHR43037:SF1">
    <property type="entry name" value="BLL1128 PROTEIN"/>
    <property type="match status" value="1"/>
</dbReference>
<dbReference type="Pfam" id="PF02230">
    <property type="entry name" value="Abhydrolase_2"/>
    <property type="match status" value="1"/>
</dbReference>
<dbReference type="InterPro" id="IPR003140">
    <property type="entry name" value="PLipase/COase/thioEstase"/>
</dbReference>
<keyword evidence="3" id="KW-0326">Glycosidase</keyword>
<reference evidence="3" key="1">
    <citation type="submission" date="2019-03" db="EMBL/GenBank/DDBJ databases">
        <title>Single cell metagenomics reveals metabolic interactions within the superorganism composed of flagellate Streblomastix strix and complex community of Bacteroidetes bacteria on its surface.</title>
        <authorList>
            <person name="Treitli S.C."/>
            <person name="Kolisko M."/>
            <person name="Husnik F."/>
            <person name="Keeling P."/>
            <person name="Hampl V."/>
        </authorList>
    </citation>
    <scope>NUCLEOTIDE SEQUENCE</scope>
    <source>
        <strain evidence="3">STM</strain>
    </source>
</reference>
<dbReference type="Gene3D" id="3.40.50.1820">
    <property type="entry name" value="alpha/beta hydrolase"/>
    <property type="match status" value="1"/>
</dbReference>
<keyword evidence="3" id="KW-0119">Carbohydrate metabolism</keyword>
<evidence type="ECO:0000259" key="2">
    <source>
        <dbReference type="Pfam" id="PF02230"/>
    </source>
</evidence>
<dbReference type="PANTHER" id="PTHR43037">
    <property type="entry name" value="UNNAMED PRODUCT-RELATED"/>
    <property type="match status" value="1"/>
</dbReference>
<feature type="domain" description="Phospholipase/carboxylesterase/thioesterase" evidence="2">
    <location>
        <begin position="58"/>
        <end position="250"/>
    </location>
</feature>
<gene>
    <name evidence="3" type="ORF">EZS27_007565</name>
</gene>
<keyword evidence="3" id="KW-0378">Hydrolase</keyword>
<accession>A0A5J4SHU3</accession>